<reference evidence="2 3" key="1">
    <citation type="submission" date="2017-03" db="EMBL/GenBank/DDBJ databases">
        <title>Genomes of endolithic fungi from Antarctica.</title>
        <authorList>
            <person name="Coleine C."/>
            <person name="Masonjones S."/>
            <person name="Stajich J.E."/>
        </authorList>
    </citation>
    <scope>NUCLEOTIDE SEQUENCE [LARGE SCALE GENOMIC DNA]</scope>
    <source>
        <strain evidence="2 3">CCFEE 6315</strain>
    </source>
</reference>
<feature type="compositionally biased region" description="Basic residues" evidence="1">
    <location>
        <begin position="343"/>
        <end position="355"/>
    </location>
</feature>
<dbReference type="EMBL" id="NAJL01000074">
    <property type="protein sequence ID" value="TKA22465.1"/>
    <property type="molecule type" value="Genomic_DNA"/>
</dbReference>
<accession>A0A4U0TLE2</accession>
<protein>
    <submittedName>
        <fullName evidence="2">Uncharacterized protein</fullName>
    </submittedName>
</protein>
<dbReference type="Proteomes" id="UP000308549">
    <property type="component" value="Unassembled WGS sequence"/>
</dbReference>
<evidence type="ECO:0000256" key="1">
    <source>
        <dbReference type="SAM" id="MobiDB-lite"/>
    </source>
</evidence>
<proteinExistence type="predicted"/>
<dbReference type="AlphaFoldDB" id="A0A4U0TLE2"/>
<name>A0A4U0TLE2_9PEZI</name>
<organism evidence="2 3">
    <name type="scientific">Salinomyces thailandicus</name>
    <dbReference type="NCBI Taxonomy" id="706561"/>
    <lineage>
        <taxon>Eukaryota</taxon>
        <taxon>Fungi</taxon>
        <taxon>Dikarya</taxon>
        <taxon>Ascomycota</taxon>
        <taxon>Pezizomycotina</taxon>
        <taxon>Dothideomycetes</taxon>
        <taxon>Dothideomycetidae</taxon>
        <taxon>Mycosphaerellales</taxon>
        <taxon>Teratosphaeriaceae</taxon>
        <taxon>Salinomyces</taxon>
    </lineage>
</organism>
<gene>
    <name evidence="2" type="ORF">B0A50_08008</name>
</gene>
<dbReference type="OrthoDB" id="3834359at2759"/>
<feature type="region of interest" description="Disordered" evidence="1">
    <location>
        <begin position="283"/>
        <end position="324"/>
    </location>
</feature>
<keyword evidence="3" id="KW-1185">Reference proteome</keyword>
<evidence type="ECO:0000313" key="3">
    <source>
        <dbReference type="Proteomes" id="UP000308549"/>
    </source>
</evidence>
<comment type="caution">
    <text evidence="2">The sequence shown here is derived from an EMBL/GenBank/DDBJ whole genome shotgun (WGS) entry which is preliminary data.</text>
</comment>
<feature type="region of interest" description="Disordered" evidence="1">
    <location>
        <begin position="343"/>
        <end position="363"/>
    </location>
</feature>
<sequence length="363" mass="40815">MQNTTEMQPFRLFDLPQELLDSIFDLAYPRQSASNITFRDDWDRDELQQRRDQGSQYQVRPFPTPKVADWMISKRFFLLAARSWMGNQHFGGWAGGAYKHSASSLLTENNGLFVDFAHEALGLSFFDCHDLQQCKRLQIVEIEVSSHDMDLDDSTAAKFCWETLFDEAEIARLPIVASLEGLQVTRAFHVKAGYCHYARTDAEKSTWEQNVARLDALLRQKVVNSRLADDNEKQGKNNTTSSAICQPLFSGSKVCATCPKRLKNALLPGFAAALQRVVKKAAAPSPSLTAQKVRKLTKSTSPLPSKASRKPRGDGIPETASELVEMMAEDPKKVAAWILGVQRRQRRAKLRRAKKRVDDVGGK</sequence>
<evidence type="ECO:0000313" key="2">
    <source>
        <dbReference type="EMBL" id="TKA22465.1"/>
    </source>
</evidence>